<dbReference type="InterPro" id="IPR028082">
    <property type="entry name" value="Peripla_BP_I"/>
</dbReference>
<organism evidence="5 6">
    <name type="scientific">Brevibacillus agri</name>
    <dbReference type="NCBI Taxonomy" id="51101"/>
    <lineage>
        <taxon>Bacteria</taxon>
        <taxon>Bacillati</taxon>
        <taxon>Bacillota</taxon>
        <taxon>Bacilli</taxon>
        <taxon>Bacillales</taxon>
        <taxon>Paenibacillaceae</taxon>
        <taxon>Brevibacillus</taxon>
    </lineage>
</organism>
<keyword evidence="3" id="KW-0804">Transcription</keyword>
<dbReference type="RefSeq" id="WP_081414693.1">
    <property type="nucleotide sequence ID" value="NZ_BJOD01000004.1"/>
</dbReference>
<dbReference type="InterPro" id="IPR000843">
    <property type="entry name" value="HTH_LacI"/>
</dbReference>
<evidence type="ECO:0000256" key="3">
    <source>
        <dbReference type="ARBA" id="ARBA00023163"/>
    </source>
</evidence>
<keyword evidence="2" id="KW-0238">DNA-binding</keyword>
<dbReference type="PANTHER" id="PTHR30146:SF109">
    <property type="entry name" value="HTH-TYPE TRANSCRIPTIONAL REGULATOR GALS"/>
    <property type="match status" value="1"/>
</dbReference>
<dbReference type="EMBL" id="RHHN01000008">
    <property type="protein sequence ID" value="RNB60908.1"/>
    <property type="molecule type" value="Genomic_DNA"/>
</dbReference>
<dbReference type="InterPro" id="IPR010982">
    <property type="entry name" value="Lambda_DNA-bd_dom_sf"/>
</dbReference>
<gene>
    <name evidence="5" type="ORF">EB820_01920</name>
</gene>
<evidence type="ECO:0000256" key="2">
    <source>
        <dbReference type="ARBA" id="ARBA00023125"/>
    </source>
</evidence>
<protein>
    <submittedName>
        <fullName evidence="5">LacI family transcriptional regulator</fullName>
    </submittedName>
</protein>
<dbReference type="AlphaFoldDB" id="A0A3M8BBW9"/>
<proteinExistence type="predicted"/>
<dbReference type="CDD" id="cd19975">
    <property type="entry name" value="PBP1_CcpA-like"/>
    <property type="match status" value="1"/>
</dbReference>
<evidence type="ECO:0000313" key="5">
    <source>
        <dbReference type="EMBL" id="RNB60908.1"/>
    </source>
</evidence>
<dbReference type="OrthoDB" id="9796186at2"/>
<comment type="caution">
    <text evidence="5">The sequence shown here is derived from an EMBL/GenBank/DDBJ whole genome shotgun (WGS) entry which is preliminary data.</text>
</comment>
<evidence type="ECO:0000313" key="6">
    <source>
        <dbReference type="Proteomes" id="UP000276178"/>
    </source>
</evidence>
<name>A0A3M8BBW9_9BACL</name>
<feature type="domain" description="HTH lacI-type" evidence="4">
    <location>
        <begin position="1"/>
        <end position="50"/>
    </location>
</feature>
<dbReference type="Pfam" id="PF13377">
    <property type="entry name" value="Peripla_BP_3"/>
    <property type="match status" value="1"/>
</dbReference>
<dbReference type="SUPFAM" id="SSF53822">
    <property type="entry name" value="Periplasmic binding protein-like I"/>
    <property type="match status" value="1"/>
</dbReference>
<dbReference type="Pfam" id="PF00356">
    <property type="entry name" value="LacI"/>
    <property type="match status" value="1"/>
</dbReference>
<dbReference type="PANTHER" id="PTHR30146">
    <property type="entry name" value="LACI-RELATED TRANSCRIPTIONAL REPRESSOR"/>
    <property type="match status" value="1"/>
</dbReference>
<dbReference type="InterPro" id="IPR046335">
    <property type="entry name" value="LacI/GalR-like_sensor"/>
</dbReference>
<sequence length="336" mass="37521">MAQLANVSIATVSRVLNNSKPVRPELRERVLRIVQKTGFQPNAIARSLVSKETRIIGVMIPDINNNFYSNLTYGIDSVLSEDDYSMFLAISDEVVDKELKYLRLFKEKQLDGVIIASIHFLESSFQTLHDMQVPMVVTGHDLPGYQIPTVNVNNVQASYDATAYLISQGHRKIACVSGPLWDPPCGLDRMGGYRKAMRAHDLPIHEGFVVEGDFTAKSGYEAMRRICEEAVRPTAVFVATDLMAVGVLNYLHDHGIRVPEDISVMGFDNLELASLTRPMLTTVHNDPFMYGKAAAEQLLKQIRNEPVERMSTVPHHLVIRQSVSAVFEGASRTAHR</sequence>
<reference evidence="5 6" key="1">
    <citation type="submission" date="2018-10" db="EMBL/GenBank/DDBJ databases">
        <title>Phylogenomics of Brevibacillus.</title>
        <authorList>
            <person name="Dunlap C."/>
        </authorList>
    </citation>
    <scope>NUCLEOTIDE SEQUENCE [LARGE SCALE GENOMIC DNA]</scope>
    <source>
        <strain evidence="5 6">NRRL NRS 1219</strain>
    </source>
</reference>
<dbReference type="GO" id="GO:0003700">
    <property type="term" value="F:DNA-binding transcription factor activity"/>
    <property type="evidence" value="ECO:0007669"/>
    <property type="project" value="TreeGrafter"/>
</dbReference>
<dbReference type="CDD" id="cd01392">
    <property type="entry name" value="HTH_LacI"/>
    <property type="match status" value="1"/>
</dbReference>
<evidence type="ECO:0000259" key="4">
    <source>
        <dbReference type="PROSITE" id="PS50932"/>
    </source>
</evidence>
<dbReference type="Proteomes" id="UP000276178">
    <property type="component" value="Unassembled WGS sequence"/>
</dbReference>
<dbReference type="GO" id="GO:0000976">
    <property type="term" value="F:transcription cis-regulatory region binding"/>
    <property type="evidence" value="ECO:0007669"/>
    <property type="project" value="TreeGrafter"/>
</dbReference>
<dbReference type="Gene3D" id="3.40.50.2300">
    <property type="match status" value="2"/>
</dbReference>
<accession>A0A3M8BBW9</accession>
<dbReference type="SUPFAM" id="SSF47413">
    <property type="entry name" value="lambda repressor-like DNA-binding domains"/>
    <property type="match status" value="1"/>
</dbReference>
<dbReference type="Gene3D" id="1.10.260.40">
    <property type="entry name" value="lambda repressor-like DNA-binding domains"/>
    <property type="match status" value="1"/>
</dbReference>
<keyword evidence="1" id="KW-0805">Transcription regulation</keyword>
<dbReference type="PROSITE" id="PS50932">
    <property type="entry name" value="HTH_LACI_2"/>
    <property type="match status" value="1"/>
</dbReference>
<dbReference type="SMART" id="SM00354">
    <property type="entry name" value="HTH_LACI"/>
    <property type="match status" value="1"/>
</dbReference>
<evidence type="ECO:0000256" key="1">
    <source>
        <dbReference type="ARBA" id="ARBA00023015"/>
    </source>
</evidence>